<evidence type="ECO:0000313" key="3">
    <source>
        <dbReference type="RefSeq" id="XP_049316832.1"/>
    </source>
</evidence>
<dbReference type="RefSeq" id="XP_049316832.1">
    <property type="nucleotide sequence ID" value="XM_049460875.1"/>
</dbReference>
<gene>
    <name evidence="3" type="primary">LOC125779517</name>
</gene>
<name>A0ABM3K5T7_BACDO</name>
<keyword evidence="2" id="KW-1185">Reference proteome</keyword>
<dbReference type="GeneID" id="125779517"/>
<organism evidence="2 3">
    <name type="scientific">Bactrocera dorsalis</name>
    <name type="common">Oriental fruit fly</name>
    <name type="synonym">Dacus dorsalis</name>
    <dbReference type="NCBI Taxonomy" id="27457"/>
    <lineage>
        <taxon>Eukaryota</taxon>
        <taxon>Metazoa</taxon>
        <taxon>Ecdysozoa</taxon>
        <taxon>Arthropoda</taxon>
        <taxon>Hexapoda</taxon>
        <taxon>Insecta</taxon>
        <taxon>Pterygota</taxon>
        <taxon>Neoptera</taxon>
        <taxon>Endopterygota</taxon>
        <taxon>Diptera</taxon>
        <taxon>Brachycera</taxon>
        <taxon>Muscomorpha</taxon>
        <taxon>Tephritoidea</taxon>
        <taxon>Tephritidae</taxon>
        <taxon>Bactrocera</taxon>
        <taxon>Bactrocera</taxon>
    </lineage>
</organism>
<evidence type="ECO:0000313" key="2">
    <source>
        <dbReference type="Proteomes" id="UP001652620"/>
    </source>
</evidence>
<protein>
    <submittedName>
        <fullName evidence="3">Jerky protein homolog-like</fullName>
    </submittedName>
</protein>
<dbReference type="InterPro" id="IPR004875">
    <property type="entry name" value="DDE_SF_endonuclease_dom"/>
</dbReference>
<sequence length="165" mass="18583">MPPNVTPLIQPMDQNVIRLTKLHYKTNLLRSAFGKANTDEYLKNLNLKDAVCMLAQAWEQLSPVVVEKCWHPLLKDDVFNEEGANCSEDDDIPLSVLRSNTIQQQSTEYAEINNLLESIVPEVTFNTADLVAWVSTDDPIEDLNIVDDVAVLSSEEDEEKIKIAI</sequence>
<dbReference type="Pfam" id="PF03184">
    <property type="entry name" value="DDE_1"/>
    <property type="match status" value="1"/>
</dbReference>
<feature type="domain" description="DDE-1" evidence="1">
    <location>
        <begin position="1"/>
        <end position="70"/>
    </location>
</feature>
<proteinExistence type="predicted"/>
<reference evidence="3" key="1">
    <citation type="submission" date="2025-08" db="UniProtKB">
        <authorList>
            <consortium name="RefSeq"/>
        </authorList>
    </citation>
    <scope>IDENTIFICATION</scope>
    <source>
        <tissue evidence="3">Adult</tissue>
    </source>
</reference>
<evidence type="ECO:0000259" key="1">
    <source>
        <dbReference type="Pfam" id="PF03184"/>
    </source>
</evidence>
<accession>A0ABM3K5T7</accession>
<dbReference type="Proteomes" id="UP001652620">
    <property type="component" value="Chromosome 6"/>
</dbReference>